<organism evidence="2 3">
    <name type="scientific">Pinctada imbricata</name>
    <name type="common">Atlantic pearl-oyster</name>
    <name type="synonym">Pinctada martensii</name>
    <dbReference type="NCBI Taxonomy" id="66713"/>
    <lineage>
        <taxon>Eukaryota</taxon>
        <taxon>Metazoa</taxon>
        <taxon>Spiralia</taxon>
        <taxon>Lophotrochozoa</taxon>
        <taxon>Mollusca</taxon>
        <taxon>Bivalvia</taxon>
        <taxon>Autobranchia</taxon>
        <taxon>Pteriomorphia</taxon>
        <taxon>Pterioida</taxon>
        <taxon>Pterioidea</taxon>
        <taxon>Pteriidae</taxon>
        <taxon>Pinctada</taxon>
    </lineage>
</organism>
<protein>
    <submittedName>
        <fullName evidence="2">Uncharacterized protein</fullName>
    </submittedName>
</protein>
<sequence>MSGRVSQFQGVTSKEDLLRTLGHQLNMDFADYEKWTRKTKVTRPPPPPREGAVSTSFMVGRIKSGDSYHRGKAPTYREKKVAAKQLEMDKERHERMKILELRLRTRKKTLEEYKKRSKEFLLNRLEQNMKLAEDINSNEEATLNHVKGLLRRYEKYRGGITTLNTNFVKDYDSATQKLDSTRERTNAELTDLEAKVAELDDALKEKQEELNVLTSYKDKEYPVKAMRIATLQKEMQNLKIANQEDQEDLEHIVYTELSKYEKERVRNANLITKDITEQAISVMHPSLKDMALQNMVMKKEIESHKKEQEEILLVNKALEREVEVLLRDPKTNVRLQMFPEFFPAREK</sequence>
<comment type="caution">
    <text evidence="2">The sequence shown here is derived from an EMBL/GenBank/DDBJ whole genome shotgun (WGS) entry which is preliminary data.</text>
</comment>
<proteinExistence type="predicted"/>
<feature type="coiled-coil region" evidence="1">
    <location>
        <begin position="287"/>
        <end position="321"/>
    </location>
</feature>
<keyword evidence="3" id="KW-1185">Reference proteome</keyword>
<evidence type="ECO:0000313" key="2">
    <source>
        <dbReference type="EMBL" id="KAK3086840.1"/>
    </source>
</evidence>
<reference evidence="2" key="1">
    <citation type="submission" date="2019-08" db="EMBL/GenBank/DDBJ databases">
        <title>The improved chromosome-level genome for the pearl oyster Pinctada fucata martensii using PacBio sequencing and Hi-C.</title>
        <authorList>
            <person name="Zheng Z."/>
        </authorList>
    </citation>
    <scope>NUCLEOTIDE SEQUENCE</scope>
    <source>
        <strain evidence="2">ZZ-2019</strain>
        <tissue evidence="2">Adductor muscle</tissue>
    </source>
</reference>
<dbReference type="InterPro" id="IPR029236">
    <property type="entry name" value="DUF4618"/>
</dbReference>
<evidence type="ECO:0000256" key="1">
    <source>
        <dbReference type="SAM" id="Coils"/>
    </source>
</evidence>
<gene>
    <name evidence="2" type="ORF">FSP39_024293</name>
</gene>
<name>A0AA88XJH7_PINIB</name>
<dbReference type="Pfam" id="PF15397">
    <property type="entry name" value="DUF4618"/>
    <property type="match status" value="1"/>
</dbReference>
<keyword evidence="1" id="KW-0175">Coiled coil</keyword>
<evidence type="ECO:0000313" key="3">
    <source>
        <dbReference type="Proteomes" id="UP001186944"/>
    </source>
</evidence>
<feature type="coiled-coil region" evidence="1">
    <location>
        <begin position="175"/>
        <end position="248"/>
    </location>
</feature>
<dbReference type="AlphaFoldDB" id="A0AA88XJH7"/>
<dbReference type="PANTHER" id="PTHR28574">
    <property type="entry name" value="RIKEN CDNA 6820408C15"/>
    <property type="match status" value="1"/>
</dbReference>
<dbReference type="PANTHER" id="PTHR28574:SF1">
    <property type="entry name" value="RIKEN CDNA 6820408C15 GENE"/>
    <property type="match status" value="1"/>
</dbReference>
<dbReference type="EMBL" id="VSWD01000012">
    <property type="protein sequence ID" value="KAK3086840.1"/>
    <property type="molecule type" value="Genomic_DNA"/>
</dbReference>
<accession>A0AA88XJH7</accession>
<feature type="coiled-coil region" evidence="1">
    <location>
        <begin position="76"/>
        <end position="142"/>
    </location>
</feature>
<dbReference type="Proteomes" id="UP001186944">
    <property type="component" value="Unassembled WGS sequence"/>
</dbReference>